<evidence type="ECO:0000259" key="7">
    <source>
        <dbReference type="PROSITE" id="PS51032"/>
    </source>
</evidence>
<dbReference type="InterPro" id="IPR001471">
    <property type="entry name" value="AP2/ERF_dom"/>
</dbReference>
<sequence length="584" mass="66107">MAANYGGGKNNIIIGGSNNNCNSTAPDNKSYSGRHPVYRGIRRRKSSGKWVSEIREPRSPNRIWLGTFPTAEMAAVAYDVAAIALKGPDADLNFPNSAASLPVPATSSARDIQMTAAGAAAAVGAAGDALLAAAVAGARREVVVNEKGKMENMEIQNFEFMDEDLIFDMPNVLVNMAEGMLLSPPRVPQSFINVNGRSYEPQIVSIGPYHRGKDNVKMIEEHKWRFLGNLLKRTEEKGLNLEDYLKAIQALEMRARECYSEAILVDRDEFVEMLVLDGCFIIELFRKIGGVIPIEKDDPLISMSWIYPFFLRDLIRLENQIPFFILQFLFEFTNMQGEESSTPSLANLALTFFNSTLQRPIEVLEKLGNLEGKHLLDFLRSSYIFLDHEEPKDRRSSPTHVIQCISKLRRAGIKLRPRKEETFLAIKFNNNGFIEMPTITIDDFMSSFLINCVAYEQCHVDCSKHMTTYATFLDCLVNTHKDVEYLCDCNIIENYFGTDFEIATFINNLGKEVMFDIDECYLLELFIKVNDYYKSSWHVHWASFKYTYFSSPWSFISALAALVLLVLAILQTLYSILSYVHTPS</sequence>
<evidence type="ECO:0000256" key="2">
    <source>
        <dbReference type="ARBA" id="ARBA00023015"/>
    </source>
</evidence>
<keyword evidence="6" id="KW-1133">Transmembrane helix</keyword>
<dbReference type="SUPFAM" id="SSF54171">
    <property type="entry name" value="DNA-binding domain"/>
    <property type="match status" value="1"/>
</dbReference>
<feature type="transmembrane region" description="Helical" evidence="6">
    <location>
        <begin position="553"/>
        <end position="577"/>
    </location>
</feature>
<dbReference type="PANTHER" id="PTHR31170">
    <property type="entry name" value="BNAC04G53230D PROTEIN"/>
    <property type="match status" value="1"/>
</dbReference>
<dbReference type="InterPro" id="IPR036955">
    <property type="entry name" value="AP2/ERF_dom_sf"/>
</dbReference>
<dbReference type="PANTHER" id="PTHR31170:SF21">
    <property type="match status" value="1"/>
</dbReference>
<protein>
    <recommendedName>
        <fullName evidence="7">AP2/ERF domain-containing protein</fullName>
    </recommendedName>
</protein>
<dbReference type="Pfam" id="PF00847">
    <property type="entry name" value="AP2"/>
    <property type="match status" value="1"/>
</dbReference>
<comment type="caution">
    <text evidence="8">The sequence shown here is derived from an EMBL/GenBank/DDBJ whole genome shotgun (WGS) entry which is preliminary data.</text>
</comment>
<evidence type="ECO:0000256" key="1">
    <source>
        <dbReference type="ARBA" id="ARBA00004123"/>
    </source>
</evidence>
<gene>
    <name evidence="8" type="ORF">HAX54_004911</name>
</gene>
<evidence type="ECO:0000313" key="9">
    <source>
        <dbReference type="Proteomes" id="UP000823775"/>
    </source>
</evidence>
<dbReference type="Pfam" id="PF03140">
    <property type="entry name" value="DUF247"/>
    <property type="match status" value="1"/>
</dbReference>
<feature type="domain" description="AP2/ERF" evidence="7">
    <location>
        <begin position="37"/>
        <end position="95"/>
    </location>
</feature>
<dbReference type="EMBL" id="JACEIK010001231">
    <property type="protein sequence ID" value="MCD7467463.1"/>
    <property type="molecule type" value="Genomic_DNA"/>
</dbReference>
<keyword evidence="3" id="KW-0238">DNA-binding</keyword>
<reference evidence="8 9" key="1">
    <citation type="journal article" date="2021" name="BMC Genomics">
        <title>Datura genome reveals duplications of psychoactive alkaloid biosynthetic genes and high mutation rate following tissue culture.</title>
        <authorList>
            <person name="Rajewski A."/>
            <person name="Carter-House D."/>
            <person name="Stajich J."/>
            <person name="Litt A."/>
        </authorList>
    </citation>
    <scope>NUCLEOTIDE SEQUENCE [LARGE SCALE GENOMIC DNA]</scope>
    <source>
        <strain evidence="8">AR-01</strain>
    </source>
</reference>
<dbReference type="CDD" id="cd00018">
    <property type="entry name" value="AP2"/>
    <property type="match status" value="1"/>
</dbReference>
<evidence type="ECO:0000313" key="8">
    <source>
        <dbReference type="EMBL" id="MCD7467463.1"/>
    </source>
</evidence>
<comment type="subcellular location">
    <subcellularLocation>
        <location evidence="1">Nucleus</location>
    </subcellularLocation>
</comment>
<evidence type="ECO:0000256" key="6">
    <source>
        <dbReference type="SAM" id="Phobius"/>
    </source>
</evidence>
<dbReference type="InterPro" id="IPR004158">
    <property type="entry name" value="DUF247_pln"/>
</dbReference>
<dbReference type="Proteomes" id="UP000823775">
    <property type="component" value="Unassembled WGS sequence"/>
</dbReference>
<keyword evidence="5" id="KW-0539">Nucleus</keyword>
<keyword evidence="4" id="KW-0804">Transcription</keyword>
<keyword evidence="6" id="KW-0812">Transmembrane</keyword>
<accession>A0ABS8T978</accession>
<dbReference type="SMART" id="SM00380">
    <property type="entry name" value="AP2"/>
    <property type="match status" value="1"/>
</dbReference>
<keyword evidence="6" id="KW-0472">Membrane</keyword>
<name>A0ABS8T978_DATST</name>
<organism evidence="8 9">
    <name type="scientific">Datura stramonium</name>
    <name type="common">Jimsonweed</name>
    <name type="synonym">Common thornapple</name>
    <dbReference type="NCBI Taxonomy" id="4076"/>
    <lineage>
        <taxon>Eukaryota</taxon>
        <taxon>Viridiplantae</taxon>
        <taxon>Streptophyta</taxon>
        <taxon>Embryophyta</taxon>
        <taxon>Tracheophyta</taxon>
        <taxon>Spermatophyta</taxon>
        <taxon>Magnoliopsida</taxon>
        <taxon>eudicotyledons</taxon>
        <taxon>Gunneridae</taxon>
        <taxon>Pentapetalae</taxon>
        <taxon>asterids</taxon>
        <taxon>lamiids</taxon>
        <taxon>Solanales</taxon>
        <taxon>Solanaceae</taxon>
        <taxon>Solanoideae</taxon>
        <taxon>Datureae</taxon>
        <taxon>Datura</taxon>
    </lineage>
</organism>
<keyword evidence="2" id="KW-0805">Transcription regulation</keyword>
<dbReference type="InterPro" id="IPR016177">
    <property type="entry name" value="DNA-bd_dom_sf"/>
</dbReference>
<proteinExistence type="predicted"/>
<evidence type="ECO:0000256" key="3">
    <source>
        <dbReference type="ARBA" id="ARBA00023125"/>
    </source>
</evidence>
<dbReference type="PROSITE" id="PS51032">
    <property type="entry name" value="AP2_ERF"/>
    <property type="match status" value="1"/>
</dbReference>
<keyword evidence="9" id="KW-1185">Reference proteome</keyword>
<evidence type="ECO:0000256" key="5">
    <source>
        <dbReference type="ARBA" id="ARBA00023242"/>
    </source>
</evidence>
<dbReference type="Gene3D" id="3.30.730.10">
    <property type="entry name" value="AP2/ERF domain"/>
    <property type="match status" value="1"/>
</dbReference>
<evidence type="ECO:0000256" key="4">
    <source>
        <dbReference type="ARBA" id="ARBA00023163"/>
    </source>
</evidence>